<dbReference type="Pfam" id="PF00072">
    <property type="entry name" value="Response_reg"/>
    <property type="match status" value="1"/>
</dbReference>
<evidence type="ECO:0000256" key="4">
    <source>
        <dbReference type="ARBA" id="ARBA00024867"/>
    </source>
</evidence>
<dbReference type="PATRIC" id="fig|1235802.3.peg.3948"/>
<dbReference type="OrthoDB" id="1706569at2"/>
<dbReference type="SMART" id="SM00448">
    <property type="entry name" value="REC"/>
    <property type="match status" value="1"/>
</dbReference>
<dbReference type="STRING" id="1235802.C823_03744"/>
<gene>
    <name evidence="7" type="ORF">C823_03744</name>
</gene>
<dbReference type="Gene3D" id="3.40.50.2300">
    <property type="match status" value="1"/>
</dbReference>
<feature type="modified residue" description="4-aspartylphosphate" evidence="5">
    <location>
        <position position="60"/>
    </location>
</feature>
<dbReference type="Proteomes" id="UP000012589">
    <property type="component" value="Unassembled WGS sequence"/>
</dbReference>
<name>N2AF23_9FIRM</name>
<dbReference type="InterPro" id="IPR011006">
    <property type="entry name" value="CheY-like_superfamily"/>
</dbReference>
<proteinExistence type="predicted"/>
<dbReference type="PROSITE" id="PS50110">
    <property type="entry name" value="RESPONSE_REGULATORY"/>
    <property type="match status" value="1"/>
</dbReference>
<comment type="caution">
    <text evidence="7">The sequence shown here is derived from an EMBL/GenBank/DDBJ whole genome shotgun (WGS) entry which is preliminary data.</text>
</comment>
<dbReference type="InterPro" id="IPR050595">
    <property type="entry name" value="Bact_response_regulator"/>
</dbReference>
<evidence type="ECO:0000256" key="2">
    <source>
        <dbReference type="ARBA" id="ARBA00022553"/>
    </source>
</evidence>
<keyword evidence="8" id="KW-1185">Reference proteome</keyword>
<keyword evidence="2 5" id="KW-0597">Phosphoprotein</keyword>
<dbReference type="eggNOG" id="COG0745">
    <property type="taxonomic scope" value="Bacteria"/>
</dbReference>
<dbReference type="EMBL" id="AQFT01000114">
    <property type="protein sequence ID" value="EMZ22974.1"/>
    <property type="molecule type" value="Genomic_DNA"/>
</dbReference>
<evidence type="ECO:0000256" key="1">
    <source>
        <dbReference type="ARBA" id="ARBA00018672"/>
    </source>
</evidence>
<sequence>MNHIGGIGSKKRILAVDDTAVILTRIANTLRDEYEVVTVNSGIRALRYLEQEKPDLILLDIQMAPKDGIETLHDIRAMKDRADIPVIMLTGVEERDFVLASAKLGIDDYILKPFSSEELLKRIQRVFEKDTPKKFSLI</sequence>
<feature type="domain" description="Response regulatory" evidence="6">
    <location>
        <begin position="12"/>
        <end position="127"/>
    </location>
</feature>
<comment type="function">
    <text evidence="4">May play the central regulatory role in sporulation. It may be an element of the effector pathway responsible for the activation of sporulation genes in response to nutritional stress. Spo0A may act in concert with spo0H (a sigma factor) to control the expression of some genes that are critical to the sporulation process.</text>
</comment>
<evidence type="ECO:0000256" key="5">
    <source>
        <dbReference type="PROSITE-ProRule" id="PRU00169"/>
    </source>
</evidence>
<reference evidence="7 8" key="1">
    <citation type="journal article" date="2014" name="Genome Announc.">
        <title>Draft genome sequences of the altered schaedler flora, a defined bacterial community from gnotobiotic mice.</title>
        <authorList>
            <person name="Wannemuehler M.J."/>
            <person name="Overstreet A.M."/>
            <person name="Ward D.V."/>
            <person name="Phillips G.J."/>
        </authorList>
    </citation>
    <scope>NUCLEOTIDE SEQUENCE [LARGE SCALE GENOMIC DNA]</scope>
    <source>
        <strain evidence="7 8">ASF492</strain>
    </source>
</reference>
<evidence type="ECO:0000313" key="8">
    <source>
        <dbReference type="Proteomes" id="UP000012589"/>
    </source>
</evidence>
<accession>N2AF23</accession>
<evidence type="ECO:0000313" key="7">
    <source>
        <dbReference type="EMBL" id="EMZ22974.1"/>
    </source>
</evidence>
<dbReference type="HOGENOM" id="CLU_000445_69_17_9"/>
<evidence type="ECO:0000256" key="3">
    <source>
        <dbReference type="ARBA" id="ARBA00023012"/>
    </source>
</evidence>
<dbReference type="InterPro" id="IPR001789">
    <property type="entry name" value="Sig_transdc_resp-reg_receiver"/>
</dbReference>
<dbReference type="PANTHER" id="PTHR44591">
    <property type="entry name" value="STRESS RESPONSE REGULATOR PROTEIN 1"/>
    <property type="match status" value="1"/>
</dbReference>
<protein>
    <recommendedName>
        <fullName evidence="1">Stage 0 sporulation protein A homolog</fullName>
    </recommendedName>
</protein>
<dbReference type="AlphaFoldDB" id="N2AF23"/>
<dbReference type="GO" id="GO:0000160">
    <property type="term" value="P:phosphorelay signal transduction system"/>
    <property type="evidence" value="ECO:0007669"/>
    <property type="project" value="UniProtKB-KW"/>
</dbReference>
<dbReference type="PANTHER" id="PTHR44591:SF14">
    <property type="entry name" value="PROTEIN PILG"/>
    <property type="match status" value="1"/>
</dbReference>
<organism evidence="7 8">
    <name type="scientific">Eubacterium plexicaudatum ASF492</name>
    <dbReference type="NCBI Taxonomy" id="1235802"/>
    <lineage>
        <taxon>Bacteria</taxon>
        <taxon>Bacillati</taxon>
        <taxon>Bacillota</taxon>
        <taxon>Clostridia</taxon>
        <taxon>Eubacteriales</taxon>
        <taxon>Eubacteriaceae</taxon>
        <taxon>Eubacterium</taxon>
    </lineage>
</organism>
<keyword evidence="3" id="KW-0902">Two-component regulatory system</keyword>
<evidence type="ECO:0000259" key="6">
    <source>
        <dbReference type="PROSITE" id="PS50110"/>
    </source>
</evidence>
<dbReference type="SUPFAM" id="SSF52172">
    <property type="entry name" value="CheY-like"/>
    <property type="match status" value="1"/>
</dbReference>